<protein>
    <submittedName>
        <fullName evidence="2">Peptidoglycan binding protein CsiV</fullName>
    </submittedName>
</protein>
<gene>
    <name evidence="2" type="ORF">Q8W34_05100</name>
</gene>
<keyword evidence="1" id="KW-0732">Signal</keyword>
<dbReference type="InterPro" id="IPR021241">
    <property type="entry name" value="CsiV"/>
</dbReference>
<sequence>MLLKKSLVVLCCLFSSTAVAERWFEAEVLIFKQRPAPYLQEDFSLKHEAIEDKNTLDLLTPLYTEQAMQACIDGDTRFQKRSFTDSLVNDNPRSGVCDASTDYVQSYDTLPVTPVAPALDTMEQPYLLAPEQLQFKTQFDQLDRKGLTPILHTGWRFEAKSKSRAPSMHLFAGELIKTRVFDVPRYSNPDFVSLLEPQPSLFNDPDESTSKWELEGLFKIHLRHYLFITADFDISQKLQSGDVESSRFSQFKRVISGEIHYFDHPRMGMIVQIRKFKH</sequence>
<organism evidence="2 3">
    <name type="scientific">Pseudoalteromonas marina</name>
    <dbReference type="NCBI Taxonomy" id="267375"/>
    <lineage>
        <taxon>Bacteria</taxon>
        <taxon>Pseudomonadati</taxon>
        <taxon>Pseudomonadota</taxon>
        <taxon>Gammaproteobacteria</taxon>
        <taxon>Alteromonadales</taxon>
        <taxon>Pseudoalteromonadaceae</taxon>
        <taxon>Pseudoalteromonas</taxon>
    </lineage>
</organism>
<feature type="chain" id="PRO_5045409164" evidence="1">
    <location>
        <begin position="21"/>
        <end position="278"/>
    </location>
</feature>
<evidence type="ECO:0000313" key="2">
    <source>
        <dbReference type="EMBL" id="MDP2563998.1"/>
    </source>
</evidence>
<dbReference type="Proteomes" id="UP001177212">
    <property type="component" value="Unassembled WGS sequence"/>
</dbReference>
<evidence type="ECO:0000313" key="3">
    <source>
        <dbReference type="Proteomes" id="UP001177212"/>
    </source>
</evidence>
<feature type="signal peptide" evidence="1">
    <location>
        <begin position="1"/>
        <end position="20"/>
    </location>
</feature>
<reference evidence="2" key="1">
    <citation type="submission" date="2023-07" db="EMBL/GenBank/DDBJ databases">
        <title>Genome content predicts the carbon catabolic preferences of heterotrophic bacteria.</title>
        <authorList>
            <person name="Gralka M."/>
        </authorList>
    </citation>
    <scope>NUCLEOTIDE SEQUENCE</scope>
    <source>
        <strain evidence="2">4G09</strain>
    </source>
</reference>
<proteinExistence type="predicted"/>
<accession>A0ABT9FB37</accession>
<dbReference type="EMBL" id="JAUYVT010000003">
    <property type="protein sequence ID" value="MDP2563998.1"/>
    <property type="molecule type" value="Genomic_DNA"/>
</dbReference>
<dbReference type="RefSeq" id="WP_305471422.1">
    <property type="nucleotide sequence ID" value="NZ_JAUYVT010000003.1"/>
</dbReference>
<comment type="caution">
    <text evidence="2">The sequence shown here is derived from an EMBL/GenBank/DDBJ whole genome shotgun (WGS) entry which is preliminary data.</text>
</comment>
<keyword evidence="3" id="KW-1185">Reference proteome</keyword>
<dbReference type="Pfam" id="PF10972">
    <property type="entry name" value="CsiV"/>
    <property type="match status" value="1"/>
</dbReference>
<evidence type="ECO:0000256" key="1">
    <source>
        <dbReference type="SAM" id="SignalP"/>
    </source>
</evidence>
<name>A0ABT9FB37_9GAMM</name>